<accession>D7BDU4</accession>
<dbReference type="Gene3D" id="3.40.50.300">
    <property type="entry name" value="P-loop containing nucleotide triphosphate hydrolases"/>
    <property type="match status" value="1"/>
</dbReference>
<organism evidence="1 2">
    <name type="scientific">Allomeiothermus silvanus (strain ATCC 700542 / DSM 9946 / NBRC 106475 / NCIMB 13440 / VI-R2)</name>
    <name type="common">Thermus silvanus</name>
    <dbReference type="NCBI Taxonomy" id="526227"/>
    <lineage>
        <taxon>Bacteria</taxon>
        <taxon>Thermotogati</taxon>
        <taxon>Deinococcota</taxon>
        <taxon>Deinococci</taxon>
        <taxon>Thermales</taxon>
        <taxon>Thermaceae</taxon>
        <taxon>Allomeiothermus</taxon>
    </lineage>
</organism>
<dbReference type="Gene3D" id="3.30.420.280">
    <property type="match status" value="1"/>
</dbReference>
<dbReference type="OrthoDB" id="54290at2"/>
<evidence type="ECO:0008006" key="3">
    <source>
        <dbReference type="Google" id="ProtNLM"/>
    </source>
</evidence>
<reference evidence="1 2" key="1">
    <citation type="journal article" date="2010" name="Stand. Genomic Sci.">
        <title>Complete genome sequence of Meiothermus silvanus type strain (VI-R2).</title>
        <authorList>
            <person name="Sikorski J."/>
            <person name="Tindall B.J."/>
            <person name="Lowry S."/>
            <person name="Lucas S."/>
            <person name="Nolan M."/>
            <person name="Copeland A."/>
            <person name="Glavina Del Rio T."/>
            <person name="Tice H."/>
            <person name="Cheng J.F."/>
            <person name="Han C."/>
            <person name="Pitluck S."/>
            <person name="Liolios K."/>
            <person name="Ivanova N."/>
            <person name="Mavromatis K."/>
            <person name="Mikhailova N."/>
            <person name="Pati A."/>
            <person name="Goodwin L."/>
            <person name="Chen A."/>
            <person name="Palaniappan K."/>
            <person name="Land M."/>
            <person name="Hauser L."/>
            <person name="Chang Y.J."/>
            <person name="Jeffries C.D."/>
            <person name="Rohde M."/>
            <person name="Goker M."/>
            <person name="Woyke T."/>
            <person name="Bristow J."/>
            <person name="Eisen J.A."/>
            <person name="Markowitz V."/>
            <person name="Hugenholtz P."/>
            <person name="Kyrpides N.C."/>
            <person name="Klenk H.P."/>
            <person name="Lapidus A."/>
        </authorList>
    </citation>
    <scope>NUCLEOTIDE SEQUENCE [LARGE SCALE GENOMIC DNA]</scope>
    <source>
        <strain evidence="2">ATCC 700542 / DSM 9946 / VI-R2</strain>
    </source>
</reference>
<proteinExistence type="predicted"/>
<gene>
    <name evidence="1" type="ordered locus">Mesil_1197</name>
</gene>
<keyword evidence="2" id="KW-1185">Reference proteome</keyword>
<dbReference type="InterPro" id="IPR027417">
    <property type="entry name" value="P-loop_NTPase"/>
</dbReference>
<protein>
    <recommendedName>
        <fullName evidence="3">Terminase</fullName>
    </recommendedName>
</protein>
<dbReference type="HOGENOM" id="CLU_680988_0_0_0"/>
<dbReference type="AlphaFoldDB" id="D7BDU4"/>
<dbReference type="RefSeq" id="WP_013157672.1">
    <property type="nucleotide sequence ID" value="NC_014212.1"/>
</dbReference>
<name>D7BDU4_ALLS1</name>
<dbReference type="KEGG" id="msv:Mesil_1197"/>
<evidence type="ECO:0000313" key="2">
    <source>
        <dbReference type="Proteomes" id="UP000001916"/>
    </source>
</evidence>
<evidence type="ECO:0000313" key="1">
    <source>
        <dbReference type="EMBL" id="ADH63095.1"/>
    </source>
</evidence>
<dbReference type="eggNOG" id="COG1783">
    <property type="taxonomic scope" value="Bacteria"/>
</dbReference>
<sequence length="434" mass="49080">MTLDRDLTTVTPQGKLRFNLHRGQWKAWQSSKRFVLVLAGTQGGKTSFGPLWLYREIQRKGPGDYIVATPTFPLLELKLLPEFRKLFEQHLLLGRYVGSPSKKFVFSPEGFERTFGRRPGPDDAPVQVFFGHAQDPDSLESATAKAAWLDEAGQKKFRRDSWQAILRRLSIHQGRVLITTTPYYLGWLKADLHDPARQGHPDIELVNFKSVDNPNFPRAEYERARATLPRWKFDMFYNGLFTRPAGQIYDCFDPEVHVRPAFNVPEDWPRFIGLDFGGVNTAAVKLAKNPASEEYFVYAEYKAGGRTAREHAEVLLKGEPRAPHAVGGAKSEGNWRLEFAAAGLGVAAPPVADVEVGINRVYGLLKSGRLYVMDSCPDLIDEIISYSRVLDENDEPTEQIEDKETYHRADALRYIATYLARGINDWQVKGEHAG</sequence>
<dbReference type="EMBL" id="CP002042">
    <property type="protein sequence ID" value="ADH63095.1"/>
    <property type="molecule type" value="Genomic_DNA"/>
</dbReference>
<dbReference type="Proteomes" id="UP000001916">
    <property type="component" value="Chromosome"/>
</dbReference>
<dbReference type="STRING" id="526227.Mesil_1197"/>